<sequence length="259" mass="30748">MRSVLQKWDVVKPKGWFLPMGNNKFHNKCGVSIDKYRHLEMGKIFYMFNQIREKKNRKKKERVNLTTEQKNVKLKIPPVRLEDRTTVCEPPTVISKNIKNEIMKVCVGKDRTRRHFKFRNKYRIRKMLNLTHDKENIKKKNPSTFITPLTKLQHESTLPRSLTHDRFSFPHSFQYSVIWHGSSMVDNEEKNICFFSSSLNDLSLSSREKKKITHILGDERVDLKNGRIYLESNFFNTYNHNAAYLGDVVQFLINRVKSL</sequence>
<evidence type="ECO:0000313" key="2">
    <source>
        <dbReference type="EMBL" id="SBT47975.1"/>
    </source>
</evidence>
<evidence type="ECO:0000313" key="3">
    <source>
        <dbReference type="Proteomes" id="UP000078550"/>
    </source>
</evidence>
<dbReference type="Proteomes" id="UP000078550">
    <property type="component" value="Unassembled WGS sequence"/>
</dbReference>
<name>A0A1A8ZTW2_PLAOA</name>
<keyword evidence="1" id="KW-0687">Ribonucleoprotein</keyword>
<reference evidence="1" key="2">
    <citation type="submission" date="2016-05" db="EMBL/GenBank/DDBJ databases">
        <authorList>
            <person name="Lavstsen T."/>
            <person name="Jespersen J.S."/>
        </authorList>
    </citation>
    <scope>NUCLEOTIDE SEQUENCE [LARGE SCALE GENOMIC DNA]</scope>
</reference>
<organism evidence="1 4">
    <name type="scientific">Plasmodium ovale wallikeri</name>
    <dbReference type="NCBI Taxonomy" id="864142"/>
    <lineage>
        <taxon>Eukaryota</taxon>
        <taxon>Sar</taxon>
        <taxon>Alveolata</taxon>
        <taxon>Apicomplexa</taxon>
        <taxon>Aconoidasida</taxon>
        <taxon>Haemosporida</taxon>
        <taxon>Plasmodiidae</taxon>
        <taxon>Plasmodium</taxon>
        <taxon>Plasmodium (Plasmodium)</taxon>
    </lineage>
</organism>
<dbReference type="Proteomes" id="UP000078555">
    <property type="component" value="Unassembled WGS sequence"/>
</dbReference>
<evidence type="ECO:0000313" key="4">
    <source>
        <dbReference type="Proteomes" id="UP000078555"/>
    </source>
</evidence>
<gene>
    <name evidence="1" type="ORF">POVWA1_055370</name>
    <name evidence="2" type="ORF">POVWA2_055070</name>
</gene>
<accession>A0A1A8ZTW2</accession>
<keyword evidence="1" id="KW-0689">Ribosomal protein</keyword>
<evidence type="ECO:0000313" key="1">
    <source>
        <dbReference type="EMBL" id="SBT47265.1"/>
    </source>
</evidence>
<dbReference type="AlphaFoldDB" id="A0A1A8ZTW2"/>
<reference evidence="3 4" key="1">
    <citation type="submission" date="2016-05" db="EMBL/GenBank/DDBJ databases">
        <authorList>
            <person name="Naeem Raeece"/>
        </authorList>
    </citation>
    <scope>NUCLEOTIDE SEQUENCE [LARGE SCALE GENOMIC DNA]</scope>
</reference>
<dbReference type="GO" id="GO:0005840">
    <property type="term" value="C:ribosome"/>
    <property type="evidence" value="ECO:0007669"/>
    <property type="project" value="UniProtKB-KW"/>
</dbReference>
<keyword evidence="4" id="KW-1185">Reference proteome</keyword>
<proteinExistence type="predicted"/>
<protein>
    <submittedName>
        <fullName evidence="1">Mitochondrial ribosomal protein S35, putative</fullName>
    </submittedName>
</protein>
<dbReference type="EMBL" id="FLRD01000145">
    <property type="protein sequence ID" value="SBT47265.1"/>
    <property type="molecule type" value="Genomic_DNA"/>
</dbReference>
<dbReference type="EMBL" id="FLRE01000189">
    <property type="protein sequence ID" value="SBT47975.1"/>
    <property type="molecule type" value="Genomic_DNA"/>
</dbReference>